<dbReference type="EMBL" id="CP062941">
    <property type="protein sequence ID" value="QOL48859.1"/>
    <property type="molecule type" value="Genomic_DNA"/>
</dbReference>
<evidence type="ECO:0000313" key="1">
    <source>
        <dbReference type="EMBL" id="QOL48859.1"/>
    </source>
</evidence>
<evidence type="ECO:0000313" key="2">
    <source>
        <dbReference type="Proteomes" id="UP000593875"/>
    </source>
</evidence>
<dbReference type="KEGG" id="mlir:LPB04_18170"/>
<name>A0A7L9U361_9BURK</name>
<gene>
    <name evidence="1" type="ORF">LPB04_18170</name>
</gene>
<sequence length="49" mass="4878">MTPQLGLRTLLLLALVAASTLALVAPELFGAHANATGPALLSMLAVGHA</sequence>
<proteinExistence type="predicted"/>
<organism evidence="1 2">
    <name type="scientific">Massilia litorea</name>
    <dbReference type="NCBI Taxonomy" id="2769491"/>
    <lineage>
        <taxon>Bacteria</taxon>
        <taxon>Pseudomonadati</taxon>
        <taxon>Pseudomonadota</taxon>
        <taxon>Betaproteobacteria</taxon>
        <taxon>Burkholderiales</taxon>
        <taxon>Oxalobacteraceae</taxon>
        <taxon>Telluria group</taxon>
        <taxon>Massilia</taxon>
    </lineage>
</organism>
<reference evidence="1 2" key="1">
    <citation type="submission" date="2020-10" db="EMBL/GenBank/DDBJ databases">
        <title>Genome sequencing of Massilia sp. LPB0304.</title>
        <authorList>
            <person name="Kim J."/>
        </authorList>
    </citation>
    <scope>NUCLEOTIDE SEQUENCE [LARGE SCALE GENOMIC DNA]</scope>
    <source>
        <strain evidence="1 2">LPB0304</strain>
    </source>
</reference>
<accession>A0A7L9U361</accession>
<protein>
    <submittedName>
        <fullName evidence="1">Uncharacterized protein</fullName>
    </submittedName>
</protein>
<dbReference type="AlphaFoldDB" id="A0A7L9U361"/>
<dbReference type="RefSeq" id="WP_193685902.1">
    <property type="nucleotide sequence ID" value="NZ_CP062941.1"/>
</dbReference>
<dbReference type="Proteomes" id="UP000593875">
    <property type="component" value="Chromosome"/>
</dbReference>
<keyword evidence="2" id="KW-1185">Reference proteome</keyword>